<dbReference type="Proteomes" id="UP000237246">
    <property type="component" value="Unassembled WGS sequence"/>
</dbReference>
<keyword evidence="3" id="KW-1185">Reference proteome</keyword>
<dbReference type="AlphaFoldDB" id="A0A2P4SK66"/>
<comment type="caution">
    <text evidence="2">The sequence shown here is derived from an EMBL/GenBank/DDBJ whole genome shotgun (WGS) entry which is preliminary data.</text>
</comment>
<feature type="region of interest" description="Disordered" evidence="1">
    <location>
        <begin position="1"/>
        <end position="32"/>
    </location>
</feature>
<gene>
    <name evidence="2" type="ORF">CIB84_011746</name>
</gene>
<sequence length="32" mass="3537">MMRNAVHAAPCQHPEVGTRRRKNGFKAVCSSP</sequence>
<evidence type="ECO:0000256" key="1">
    <source>
        <dbReference type="SAM" id="MobiDB-lite"/>
    </source>
</evidence>
<reference evidence="2 3" key="1">
    <citation type="submission" date="2018-01" db="EMBL/GenBank/DDBJ databases">
        <title>Comparison of the Chinese Bamboo Partridge and Red Junglefowl genome sequences highlights the importance of demography in genome evolution.</title>
        <authorList>
            <person name="Tiley G.P."/>
            <person name="Kimball R.T."/>
            <person name="Braun E.L."/>
            <person name="Burleigh J.G."/>
        </authorList>
    </citation>
    <scope>NUCLEOTIDE SEQUENCE [LARGE SCALE GENOMIC DNA]</scope>
    <source>
        <strain evidence="2">RTK389</strain>
        <tissue evidence="2">Blood</tissue>
    </source>
</reference>
<accession>A0A2P4SK66</accession>
<evidence type="ECO:0000313" key="2">
    <source>
        <dbReference type="EMBL" id="POI24504.1"/>
    </source>
</evidence>
<name>A0A2P4SK66_BAMTH</name>
<proteinExistence type="predicted"/>
<dbReference type="EMBL" id="PPHD01040712">
    <property type="protein sequence ID" value="POI24504.1"/>
    <property type="molecule type" value="Genomic_DNA"/>
</dbReference>
<protein>
    <submittedName>
        <fullName evidence="2">Uncharacterized protein</fullName>
    </submittedName>
</protein>
<evidence type="ECO:0000313" key="3">
    <source>
        <dbReference type="Proteomes" id="UP000237246"/>
    </source>
</evidence>
<organism evidence="2 3">
    <name type="scientific">Bambusicola thoracicus</name>
    <name type="common">Chinese bamboo-partridge</name>
    <name type="synonym">Perdix thoracica</name>
    <dbReference type="NCBI Taxonomy" id="9083"/>
    <lineage>
        <taxon>Eukaryota</taxon>
        <taxon>Metazoa</taxon>
        <taxon>Chordata</taxon>
        <taxon>Craniata</taxon>
        <taxon>Vertebrata</taxon>
        <taxon>Euteleostomi</taxon>
        <taxon>Archelosauria</taxon>
        <taxon>Archosauria</taxon>
        <taxon>Dinosauria</taxon>
        <taxon>Saurischia</taxon>
        <taxon>Theropoda</taxon>
        <taxon>Coelurosauria</taxon>
        <taxon>Aves</taxon>
        <taxon>Neognathae</taxon>
        <taxon>Galloanserae</taxon>
        <taxon>Galliformes</taxon>
        <taxon>Phasianidae</taxon>
        <taxon>Perdicinae</taxon>
        <taxon>Bambusicola</taxon>
    </lineage>
</organism>